<evidence type="ECO:0000259" key="1">
    <source>
        <dbReference type="Pfam" id="PF00535"/>
    </source>
</evidence>
<dbReference type="PANTHER" id="PTHR22916">
    <property type="entry name" value="GLYCOSYLTRANSFERASE"/>
    <property type="match status" value="1"/>
</dbReference>
<dbReference type="InterPro" id="IPR001173">
    <property type="entry name" value="Glyco_trans_2-like"/>
</dbReference>
<feature type="domain" description="Glycosyltransferase 2-like" evidence="1">
    <location>
        <begin position="6"/>
        <end position="111"/>
    </location>
</feature>
<keyword evidence="3" id="KW-1185">Reference proteome</keyword>
<evidence type="ECO:0000313" key="2">
    <source>
        <dbReference type="EMBL" id="MBC2601082.1"/>
    </source>
</evidence>
<name>A0A7X1AWF4_9BACT</name>
<dbReference type="RefSeq" id="WP_185691808.1">
    <property type="nucleotide sequence ID" value="NZ_JACHVA010000046.1"/>
</dbReference>
<evidence type="ECO:0000313" key="3">
    <source>
        <dbReference type="Proteomes" id="UP000525652"/>
    </source>
</evidence>
<dbReference type="Gene3D" id="3.90.550.10">
    <property type="entry name" value="Spore Coat Polysaccharide Biosynthesis Protein SpsA, Chain A"/>
    <property type="match status" value="1"/>
</dbReference>
<comment type="caution">
    <text evidence="2">The sequence shown here is derived from an EMBL/GenBank/DDBJ whole genome shotgun (WGS) entry which is preliminary data.</text>
</comment>
<protein>
    <submittedName>
        <fullName evidence="2">Glycosyltransferase</fullName>
    </submittedName>
</protein>
<proteinExistence type="predicted"/>
<gene>
    <name evidence="2" type="ORF">H5P30_04730</name>
</gene>
<dbReference type="EMBL" id="JACHVA010000046">
    <property type="protein sequence ID" value="MBC2601082.1"/>
    <property type="molecule type" value="Genomic_DNA"/>
</dbReference>
<sequence>MKPSISIVTPTYQSGEYLEACILSIKAQKYPNLEYIIVDGGSTDQTAEIVGRHRDVVTHFISEPDKGMYDAINKGFALATGEVRCWLNSDDSYFSGALSMVGEIFQTFPDVYWITGFPAISTRGVVTSVGGGVFPREWIRMGLCNGKALPHITQETVFWRRECWDTFGPIPSDLKLAGDFWLWQRFSEKWDLVFVKVLFASFCRRSGQLSDRGREEYEREMNQIVEERVVGALDRRRMRLRLIGRLWWILRWIPKAKGLILRALGSGATSMPMLTYSLENGWRRRRIYLGEERTLVDKIFSRIKNVELGKS</sequence>
<reference evidence="2 3" key="1">
    <citation type="submission" date="2020-07" db="EMBL/GenBank/DDBJ databases">
        <authorList>
            <person name="Feng X."/>
        </authorList>
    </citation>
    <scope>NUCLEOTIDE SEQUENCE [LARGE SCALE GENOMIC DNA]</scope>
    <source>
        <strain evidence="2 3">JCM14086</strain>
    </source>
</reference>
<dbReference type="GO" id="GO:0016758">
    <property type="term" value="F:hexosyltransferase activity"/>
    <property type="evidence" value="ECO:0007669"/>
    <property type="project" value="UniProtKB-ARBA"/>
</dbReference>
<dbReference type="PANTHER" id="PTHR22916:SF65">
    <property type="entry name" value="SLR1065 PROTEIN"/>
    <property type="match status" value="1"/>
</dbReference>
<organism evidence="2 3">
    <name type="scientific">Puniceicoccus vermicola</name>
    <dbReference type="NCBI Taxonomy" id="388746"/>
    <lineage>
        <taxon>Bacteria</taxon>
        <taxon>Pseudomonadati</taxon>
        <taxon>Verrucomicrobiota</taxon>
        <taxon>Opitutia</taxon>
        <taxon>Puniceicoccales</taxon>
        <taxon>Puniceicoccaceae</taxon>
        <taxon>Puniceicoccus</taxon>
    </lineage>
</organism>
<dbReference type="SUPFAM" id="SSF53448">
    <property type="entry name" value="Nucleotide-diphospho-sugar transferases"/>
    <property type="match status" value="1"/>
</dbReference>
<dbReference type="InterPro" id="IPR029044">
    <property type="entry name" value="Nucleotide-diphossugar_trans"/>
</dbReference>
<dbReference type="Pfam" id="PF00535">
    <property type="entry name" value="Glycos_transf_2"/>
    <property type="match status" value="1"/>
</dbReference>
<dbReference type="AlphaFoldDB" id="A0A7X1AWF4"/>
<dbReference type="Proteomes" id="UP000525652">
    <property type="component" value="Unassembled WGS sequence"/>
</dbReference>
<keyword evidence="2" id="KW-0808">Transferase</keyword>
<dbReference type="CDD" id="cd06433">
    <property type="entry name" value="GT_2_WfgS_like"/>
    <property type="match status" value="1"/>
</dbReference>
<accession>A0A7X1AWF4</accession>